<dbReference type="PANTHER" id="PTHR21426:SF12">
    <property type="entry name" value="EXOCYST COMPLEX COMPONENT 8"/>
    <property type="match status" value="1"/>
</dbReference>
<protein>
    <submittedName>
        <fullName evidence="3">Uncharacterized protein</fullName>
    </submittedName>
</protein>
<organism evidence="3 4">
    <name type="scientific">Handroanthus impetiginosus</name>
    <dbReference type="NCBI Taxonomy" id="429701"/>
    <lineage>
        <taxon>Eukaryota</taxon>
        <taxon>Viridiplantae</taxon>
        <taxon>Streptophyta</taxon>
        <taxon>Embryophyta</taxon>
        <taxon>Tracheophyta</taxon>
        <taxon>Spermatophyta</taxon>
        <taxon>Magnoliopsida</taxon>
        <taxon>eudicotyledons</taxon>
        <taxon>Gunneridae</taxon>
        <taxon>Pentapetalae</taxon>
        <taxon>asterids</taxon>
        <taxon>lamiids</taxon>
        <taxon>Lamiales</taxon>
        <taxon>Bignoniaceae</taxon>
        <taxon>Crescentiina</taxon>
        <taxon>Tabebuia alliance</taxon>
        <taxon>Handroanthus</taxon>
    </lineage>
</organism>
<dbReference type="PANTHER" id="PTHR21426">
    <property type="entry name" value="EXOCYST COMPLEX COMPONENT 8"/>
    <property type="match status" value="1"/>
</dbReference>
<evidence type="ECO:0000313" key="4">
    <source>
        <dbReference type="Proteomes" id="UP000231279"/>
    </source>
</evidence>
<comment type="caution">
    <text evidence="3">The sequence shown here is derived from an EMBL/GenBank/DDBJ whole genome shotgun (WGS) entry which is preliminary data.</text>
</comment>
<dbReference type="GO" id="GO:0006887">
    <property type="term" value="P:exocytosis"/>
    <property type="evidence" value="ECO:0007669"/>
    <property type="project" value="InterPro"/>
</dbReference>
<name>A0A2G9GRM1_9LAMI</name>
<gene>
    <name evidence="3" type="ORF">CDL12_19476</name>
</gene>
<dbReference type="EMBL" id="NKXS01003953">
    <property type="protein sequence ID" value="PIN07944.1"/>
    <property type="molecule type" value="Genomic_DNA"/>
</dbReference>
<evidence type="ECO:0000256" key="2">
    <source>
        <dbReference type="SAM" id="MobiDB-lite"/>
    </source>
</evidence>
<evidence type="ECO:0000256" key="1">
    <source>
        <dbReference type="ARBA" id="ARBA00022448"/>
    </source>
</evidence>
<feature type="region of interest" description="Disordered" evidence="2">
    <location>
        <begin position="264"/>
        <end position="294"/>
    </location>
</feature>
<feature type="compositionally biased region" description="Low complexity" evidence="2">
    <location>
        <begin position="275"/>
        <end position="294"/>
    </location>
</feature>
<dbReference type="GO" id="GO:0000145">
    <property type="term" value="C:exocyst"/>
    <property type="evidence" value="ECO:0007669"/>
    <property type="project" value="InterPro"/>
</dbReference>
<evidence type="ECO:0000313" key="3">
    <source>
        <dbReference type="EMBL" id="PIN07944.1"/>
    </source>
</evidence>
<reference evidence="4" key="1">
    <citation type="journal article" date="2018" name="Gigascience">
        <title>Genome assembly of the Pink Ipe (Handroanthus impetiginosus, Bignoniaceae), a highly valued, ecologically keystone Neotropical timber forest tree.</title>
        <authorList>
            <person name="Silva-Junior O.B."/>
            <person name="Grattapaglia D."/>
            <person name="Novaes E."/>
            <person name="Collevatti R.G."/>
        </authorList>
    </citation>
    <scope>NUCLEOTIDE SEQUENCE [LARGE SCALE GENOMIC DNA]</scope>
    <source>
        <strain evidence="4">cv. UFG-1</strain>
    </source>
</reference>
<dbReference type="GO" id="GO:0006893">
    <property type="term" value="P:Golgi to plasma membrane transport"/>
    <property type="evidence" value="ECO:0007669"/>
    <property type="project" value="TreeGrafter"/>
</dbReference>
<sequence length="294" mass="33631">MEEEANLEGSTNKIVRMAETEAQQVALLANASLLAEELLPRAAMKLSPLNQANYKDDYRRRPMDRQNRNPEQREWRRRLVNSVDRLKDSFCRQHALDLIFTEEDDSYLTADMYINMDGNMDEIEWSPSPIFQELYAKLNRMAGIAADMFVGRERFATLLLMRLTETVILWLSEDQTFWDDIEEGPRPLGPLGLQQFYLDMKFVMCFASQGRYLSRNLHRVVNDIISKALAAFAATGMDPYSVLPEDDWFNEICQDAMERLSGKPKIANGERDLNSPTASVSAQSISSIRSHGSS</sequence>
<keyword evidence="4" id="KW-1185">Reference proteome</keyword>
<dbReference type="AlphaFoldDB" id="A0A2G9GRM1"/>
<proteinExistence type="predicted"/>
<dbReference type="Proteomes" id="UP000231279">
    <property type="component" value="Unassembled WGS sequence"/>
</dbReference>
<accession>A0A2G9GRM1</accession>
<keyword evidence="1" id="KW-0813">Transport</keyword>
<dbReference type="STRING" id="429701.A0A2G9GRM1"/>
<dbReference type="OrthoDB" id="642193at2759"/>
<dbReference type="GO" id="GO:0008104">
    <property type="term" value="P:intracellular protein localization"/>
    <property type="evidence" value="ECO:0007669"/>
    <property type="project" value="TreeGrafter"/>
</dbReference>
<dbReference type="InterPro" id="IPR033961">
    <property type="entry name" value="Exo84"/>
</dbReference>